<sequence length="719" mass="78876">MRVEVTASGSLTSTAYVSASTFKELGATWGCYLILNCCKLHHSRVFRLEIDNKLAENNDSRVRIDHWPSCSKDTSVIDCSKICGEMKANVMAPSDQKIVQCLVLAPEGDQIKLALPFVKSLLRNRILTGQAGSLTLQCDGLAYGDWSYRAYFLGQLSNDKVVAFEGGLVTDKTLILILPSATSLLDTSSLTKHMYQPVGAHGQKFRVLVAMALQMTSMSSTNASVRTIEAFHSILLHAPSGAGKTTLVYQIAKEFGVNLLLFDGGLLASSQLRLEDFFSAALRIQPCVLLLENLELLFPMIVDESKYKLVCQFVRCLDSIQKEDSARIAVIGTVTELGILHTKVRQLFMEEVFLDVPEKLWTMELLISLLPSTELLRQEFLMSLTIRHGQKPSNIVSIAQQICSHLSNMDNKQISMEILEPKIAASAREISCATVGTETFISSVPHVSWDDIGGLERVKQNLIEMVVWPLEKPHVFRRMGISPPSGIMLHGPPGTGKTMLAKAAAKASGCNFLNLSASDLMKAEVGESEKAISRVFDTARALSPCMIFIDEFQSIFGNRLTAGQTTSRMISQLLIELDTLKAVSDVYTSEMSAIASNCSEVNRTFVVAATNALSAIDPAFLQPGRFENVVYVGLPNADERKAILEIQRNKMPWSQDVHLSKLVEETNGANAASLIAICQFAALQAMQRIPPDAPDEEQCISMVDFVAALAEENYGFSIT</sequence>
<evidence type="ECO:0000256" key="2">
    <source>
        <dbReference type="ARBA" id="ARBA00022840"/>
    </source>
</evidence>
<keyword evidence="2" id="KW-0067">ATP-binding</keyword>
<evidence type="ECO:0000313" key="6">
    <source>
        <dbReference type="Proteomes" id="UP000294530"/>
    </source>
</evidence>
<dbReference type="AlphaFoldDB" id="A0A976FDR1"/>
<keyword evidence="1" id="KW-0547">Nucleotide-binding</keyword>
<keyword evidence="3" id="KW-0175">Coiled coil</keyword>
<dbReference type="RefSeq" id="XP_067814395.1">
    <property type="nucleotide sequence ID" value="XM_067958356.1"/>
</dbReference>
<dbReference type="EMBL" id="SHOA02000002">
    <property type="protein sequence ID" value="TDH64896.1"/>
    <property type="molecule type" value="Genomic_DNA"/>
</dbReference>
<gene>
    <name evidence="5" type="ORF">CCR75_000248</name>
</gene>
<comment type="caution">
    <text evidence="5">The sequence shown here is derived from an EMBL/GenBank/DDBJ whole genome shotgun (WGS) entry which is preliminary data.</text>
</comment>
<feature type="domain" description="AAA+ ATPase" evidence="4">
    <location>
        <begin position="483"/>
        <end position="636"/>
    </location>
</feature>
<dbReference type="OrthoDB" id="10254455at2759"/>
<dbReference type="FunFam" id="3.40.50.300:FF:001025">
    <property type="entry name" value="ATPase family, AAA domain-containing 2B"/>
    <property type="match status" value="1"/>
</dbReference>
<name>A0A976FDR1_BRELC</name>
<dbReference type="GeneID" id="94344027"/>
<dbReference type="Gene3D" id="3.40.50.300">
    <property type="entry name" value="P-loop containing nucleotide triphosphate hydrolases"/>
    <property type="match status" value="2"/>
</dbReference>
<evidence type="ECO:0000256" key="1">
    <source>
        <dbReference type="ARBA" id="ARBA00022741"/>
    </source>
</evidence>
<organism evidence="5 6">
    <name type="scientific">Bremia lactucae</name>
    <name type="common">Lettuce downy mildew</name>
    <dbReference type="NCBI Taxonomy" id="4779"/>
    <lineage>
        <taxon>Eukaryota</taxon>
        <taxon>Sar</taxon>
        <taxon>Stramenopiles</taxon>
        <taxon>Oomycota</taxon>
        <taxon>Peronosporomycetes</taxon>
        <taxon>Peronosporales</taxon>
        <taxon>Peronosporaceae</taxon>
        <taxon>Bremia</taxon>
    </lineage>
</organism>
<dbReference type="InterPro" id="IPR027417">
    <property type="entry name" value="P-loop_NTPase"/>
</dbReference>
<dbReference type="InterPro" id="IPR003959">
    <property type="entry name" value="ATPase_AAA_core"/>
</dbReference>
<protein>
    <recommendedName>
        <fullName evidence="4">AAA+ ATPase domain-containing protein</fullName>
    </recommendedName>
</protein>
<dbReference type="PANTHER" id="PTHR23077:SF117">
    <property type="entry name" value="AAA+ ATPASE DOMAIN-CONTAINING PROTEIN"/>
    <property type="match status" value="1"/>
</dbReference>
<dbReference type="Pfam" id="PF00004">
    <property type="entry name" value="AAA"/>
    <property type="match status" value="2"/>
</dbReference>
<reference evidence="5 6" key="1">
    <citation type="journal article" date="2021" name="Genome Biol.">
        <title>AFLAP: assembly-free linkage analysis pipeline using k-mers from genome sequencing data.</title>
        <authorList>
            <person name="Fletcher K."/>
            <person name="Zhang L."/>
            <person name="Gil J."/>
            <person name="Han R."/>
            <person name="Cavanaugh K."/>
            <person name="Michelmore R."/>
        </authorList>
    </citation>
    <scope>NUCLEOTIDE SEQUENCE [LARGE SCALE GENOMIC DNA]</scope>
    <source>
        <strain evidence="5 6">SF5</strain>
    </source>
</reference>
<dbReference type="InterPro" id="IPR003593">
    <property type="entry name" value="AAA+_ATPase"/>
</dbReference>
<accession>A0A976FDR1</accession>
<dbReference type="SUPFAM" id="SSF52540">
    <property type="entry name" value="P-loop containing nucleoside triphosphate hydrolases"/>
    <property type="match status" value="2"/>
</dbReference>
<dbReference type="InterPro" id="IPR050168">
    <property type="entry name" value="AAA_ATPase_domain"/>
</dbReference>
<dbReference type="KEGG" id="blac:94344027"/>
<evidence type="ECO:0000256" key="3">
    <source>
        <dbReference type="ARBA" id="ARBA00023054"/>
    </source>
</evidence>
<evidence type="ECO:0000259" key="4">
    <source>
        <dbReference type="SMART" id="SM00382"/>
    </source>
</evidence>
<keyword evidence="6" id="KW-1185">Reference proteome</keyword>
<dbReference type="GO" id="GO:0005524">
    <property type="term" value="F:ATP binding"/>
    <property type="evidence" value="ECO:0007669"/>
    <property type="project" value="UniProtKB-KW"/>
</dbReference>
<dbReference type="Proteomes" id="UP000294530">
    <property type="component" value="Unassembled WGS sequence"/>
</dbReference>
<dbReference type="Gene3D" id="1.10.8.60">
    <property type="match status" value="1"/>
</dbReference>
<evidence type="ECO:0000313" key="5">
    <source>
        <dbReference type="EMBL" id="TDH64896.1"/>
    </source>
</evidence>
<dbReference type="PANTHER" id="PTHR23077">
    <property type="entry name" value="AAA-FAMILY ATPASE"/>
    <property type="match status" value="1"/>
</dbReference>
<dbReference type="GO" id="GO:0016887">
    <property type="term" value="F:ATP hydrolysis activity"/>
    <property type="evidence" value="ECO:0007669"/>
    <property type="project" value="InterPro"/>
</dbReference>
<proteinExistence type="predicted"/>
<feature type="domain" description="AAA+ ATPase" evidence="4">
    <location>
        <begin position="230"/>
        <end position="353"/>
    </location>
</feature>
<dbReference type="SMART" id="SM00382">
    <property type="entry name" value="AAA"/>
    <property type="match status" value="2"/>
</dbReference>